<evidence type="ECO:0000256" key="1">
    <source>
        <dbReference type="ARBA" id="ARBA00022723"/>
    </source>
</evidence>
<dbReference type="Proteomes" id="UP000541425">
    <property type="component" value="Unassembled WGS sequence"/>
</dbReference>
<feature type="domain" description="HMA" evidence="3">
    <location>
        <begin position="25"/>
        <end position="95"/>
    </location>
</feature>
<accession>A0A7W5UIY1</accession>
<dbReference type="GO" id="GO:0046872">
    <property type="term" value="F:metal ion binding"/>
    <property type="evidence" value="ECO:0007669"/>
    <property type="project" value="UniProtKB-KW"/>
</dbReference>
<dbReference type="Gene3D" id="3.30.70.100">
    <property type="match status" value="1"/>
</dbReference>
<reference evidence="4 5" key="1">
    <citation type="submission" date="2020-08" db="EMBL/GenBank/DDBJ databases">
        <title>Genomic Encyclopedia of Type Strains, Phase IV (KMG-IV): sequencing the most valuable type-strain genomes for metagenomic binning, comparative biology and taxonomic classification.</title>
        <authorList>
            <person name="Goeker M."/>
        </authorList>
    </citation>
    <scope>NUCLEOTIDE SEQUENCE [LARGE SCALE GENOMIC DNA]</scope>
    <source>
        <strain evidence="4 5">DSM 22548</strain>
    </source>
</reference>
<feature type="chain" id="PRO_5030608284" evidence="2">
    <location>
        <begin position="21"/>
        <end position="215"/>
    </location>
</feature>
<keyword evidence="1" id="KW-0479">Metal-binding</keyword>
<evidence type="ECO:0000256" key="2">
    <source>
        <dbReference type="SAM" id="SignalP"/>
    </source>
</evidence>
<evidence type="ECO:0000313" key="4">
    <source>
        <dbReference type="EMBL" id="MBB3702201.1"/>
    </source>
</evidence>
<dbReference type="RefSeq" id="WP_183694814.1">
    <property type="nucleotide sequence ID" value="NZ_JACICA010000002.1"/>
</dbReference>
<dbReference type="EMBL" id="JACICA010000002">
    <property type="protein sequence ID" value="MBB3702201.1"/>
    <property type="molecule type" value="Genomic_DNA"/>
</dbReference>
<organism evidence="4 5">
    <name type="scientific">Alloprevotella rava</name>
    <dbReference type="NCBI Taxonomy" id="671218"/>
    <lineage>
        <taxon>Bacteria</taxon>
        <taxon>Pseudomonadati</taxon>
        <taxon>Bacteroidota</taxon>
        <taxon>Bacteroidia</taxon>
        <taxon>Bacteroidales</taxon>
        <taxon>Prevotellaceae</taxon>
        <taxon>Alloprevotella</taxon>
    </lineage>
</organism>
<feature type="signal peptide" evidence="2">
    <location>
        <begin position="1"/>
        <end position="20"/>
    </location>
</feature>
<evidence type="ECO:0000259" key="3">
    <source>
        <dbReference type="PROSITE" id="PS50846"/>
    </source>
</evidence>
<dbReference type="PROSITE" id="PS01047">
    <property type="entry name" value="HMA_1"/>
    <property type="match status" value="1"/>
</dbReference>
<dbReference type="InterPro" id="IPR017969">
    <property type="entry name" value="Heavy-metal-associated_CS"/>
</dbReference>
<dbReference type="InterPro" id="IPR036163">
    <property type="entry name" value="HMA_dom_sf"/>
</dbReference>
<dbReference type="InterPro" id="IPR006121">
    <property type="entry name" value="HMA_dom"/>
</dbReference>
<dbReference type="AlphaFoldDB" id="A0A7W5UIY1"/>
<evidence type="ECO:0000313" key="5">
    <source>
        <dbReference type="Proteomes" id="UP000541425"/>
    </source>
</evidence>
<proteinExistence type="predicted"/>
<name>A0A7W5UIY1_9BACT</name>
<dbReference type="CDD" id="cd00371">
    <property type="entry name" value="HMA"/>
    <property type="match status" value="1"/>
</dbReference>
<sequence>MKKFLTVFLCMLMSISMATAKTPKKKQVVTKTYVTDIRCENCVNKIMKNIEKLGKGVQNVNVNLEKKEVDVTYDASKTNDANIIKGFSTIKVNAYLKGQCVKLVKCEKDVAKKCGDCKKKAGKCEEEAEHCDKAEAQKTGHCDKQAGACDKKAGHCDKAEAKKCDGKGGNSECKDKAGHCDKQTGNCDKKTGHCDKKAGECDKKAGHCKKAAAKQ</sequence>
<dbReference type="PROSITE" id="PS50846">
    <property type="entry name" value="HMA_2"/>
    <property type="match status" value="1"/>
</dbReference>
<dbReference type="SUPFAM" id="SSF55008">
    <property type="entry name" value="HMA, heavy metal-associated domain"/>
    <property type="match status" value="1"/>
</dbReference>
<keyword evidence="2" id="KW-0732">Signal</keyword>
<comment type="caution">
    <text evidence="4">The sequence shown here is derived from an EMBL/GenBank/DDBJ whole genome shotgun (WGS) entry which is preliminary data.</text>
</comment>
<gene>
    <name evidence="4" type="ORF">FHS60_000654</name>
</gene>
<protein>
    <submittedName>
        <fullName evidence="4">Copper chaperone CopZ</fullName>
    </submittedName>
</protein>
<dbReference type="Pfam" id="PF00403">
    <property type="entry name" value="HMA"/>
    <property type="match status" value="1"/>
</dbReference>